<dbReference type="AlphaFoldDB" id="A0A2M7XBW5"/>
<evidence type="ECO:0000259" key="1">
    <source>
        <dbReference type="Pfam" id="PF11074"/>
    </source>
</evidence>
<dbReference type="Pfam" id="PF11074">
    <property type="entry name" value="DUF2779"/>
    <property type="match status" value="1"/>
</dbReference>
<name>A0A2M7XBW5_9BACT</name>
<evidence type="ECO:0000313" key="3">
    <source>
        <dbReference type="Proteomes" id="UP000229385"/>
    </source>
</evidence>
<reference evidence="3" key="1">
    <citation type="submission" date="2017-09" db="EMBL/GenBank/DDBJ databases">
        <title>Depth-based differentiation of microbial function through sediment-hosted aquifers and enrichment of novel symbionts in the deep terrestrial subsurface.</title>
        <authorList>
            <person name="Probst A.J."/>
            <person name="Ladd B."/>
            <person name="Jarett J.K."/>
            <person name="Geller-Mcgrath D.E."/>
            <person name="Sieber C.M.K."/>
            <person name="Emerson J.B."/>
            <person name="Anantharaman K."/>
            <person name="Thomas B.C."/>
            <person name="Malmstrom R."/>
            <person name="Stieglmeier M."/>
            <person name="Klingl A."/>
            <person name="Woyke T."/>
            <person name="Ryan C.M."/>
            <person name="Banfield J.F."/>
        </authorList>
    </citation>
    <scope>NUCLEOTIDE SEQUENCE [LARGE SCALE GENOMIC DNA]</scope>
</reference>
<evidence type="ECO:0000313" key="2">
    <source>
        <dbReference type="EMBL" id="PJA45391.1"/>
    </source>
</evidence>
<dbReference type="EMBL" id="PFWU01000041">
    <property type="protein sequence ID" value="PJA45391.1"/>
    <property type="molecule type" value="Genomic_DNA"/>
</dbReference>
<organism evidence="2 3">
    <name type="scientific">Candidatus Uhrbacteria bacterium CG_4_9_14_3_um_filter_50_9</name>
    <dbReference type="NCBI Taxonomy" id="1975035"/>
    <lineage>
        <taxon>Bacteria</taxon>
        <taxon>Candidatus Uhriibacteriota</taxon>
    </lineage>
</organism>
<accession>A0A2M7XBW5</accession>
<dbReference type="Proteomes" id="UP000229385">
    <property type="component" value="Unassembled WGS sequence"/>
</dbReference>
<protein>
    <recommendedName>
        <fullName evidence="1">DUF2779 domain-containing protein</fullName>
    </recommendedName>
</protein>
<dbReference type="InterPro" id="IPR021301">
    <property type="entry name" value="DUF2779"/>
</dbReference>
<gene>
    <name evidence="2" type="ORF">CO174_03420</name>
</gene>
<proteinExistence type="predicted"/>
<feature type="domain" description="DUF2779" evidence="1">
    <location>
        <begin position="299"/>
        <end position="424"/>
    </location>
</feature>
<sequence>MHITKTDYLEYTFCRKNLWLKKHKPELFDGVELSEFEKKIIEEGNIADEAARNLFPDGVLIEIVGVNAVPMTQSFLATKPSTLFQGAFLSEDFFVQADILRWNEVLGGWELYEVKASNDVKREIPNHHVNDLAFQKSVIEQTGLKIVKAGVIHLNGEYRKRKKVNFNELFTIVDITDEVLEAQDGVREQMDEMKGYLASQEERGCECLYRGRNAQCTTFAYSHPDVPEYSVHDINRIGGSKKLFYDWIDRGIYALEDIDNPEALTGSKKAQYNAYMLGKPIIDHEAIKEALDELTFPLYFFDYEGYSSAIPCFDGFGAYEQVPFQYSLHILHEDGEIEHKEFLITEPTTDLTLSLIERMRKDFGETGSVISWYKSYESQRNNKLAELHPDHTNFLESLNDRMFDLMTIFSKDLYVDARFRGSASIKNVLPVLVPELTYKALNVQKGDQAVERWEKMIDPNTPKEEKEQIAKDLLEYCKLDTFAMVEIYRLLKAL</sequence>
<comment type="caution">
    <text evidence="2">The sequence shown here is derived from an EMBL/GenBank/DDBJ whole genome shotgun (WGS) entry which is preliminary data.</text>
</comment>